<reference evidence="1 2" key="1">
    <citation type="submission" date="2019-04" db="EMBL/GenBank/DDBJ databases">
        <title>Chitiniphilus eburnea sp. nov., a novel chitinolytic bacterium isolated from aquaculture sludge.</title>
        <authorList>
            <person name="Sheng M."/>
        </authorList>
    </citation>
    <scope>NUCLEOTIDE SEQUENCE [LARGE SCALE GENOMIC DNA]</scope>
    <source>
        <strain evidence="1 2">HX-2-15</strain>
    </source>
</reference>
<dbReference type="EMBL" id="SUMF01000004">
    <property type="protein sequence ID" value="TJZ75611.1"/>
    <property type="molecule type" value="Genomic_DNA"/>
</dbReference>
<keyword evidence="2" id="KW-1185">Reference proteome</keyword>
<dbReference type="Proteomes" id="UP000310016">
    <property type="component" value="Unassembled WGS sequence"/>
</dbReference>
<organism evidence="1 2">
    <name type="scientific">Chitiniphilus eburneus</name>
    <dbReference type="NCBI Taxonomy" id="2571148"/>
    <lineage>
        <taxon>Bacteria</taxon>
        <taxon>Pseudomonadati</taxon>
        <taxon>Pseudomonadota</taxon>
        <taxon>Betaproteobacteria</taxon>
        <taxon>Neisseriales</taxon>
        <taxon>Chitinibacteraceae</taxon>
        <taxon>Chitiniphilus</taxon>
    </lineage>
</organism>
<dbReference type="Pfam" id="PF03837">
    <property type="entry name" value="RecT"/>
    <property type="match status" value="1"/>
</dbReference>
<proteinExistence type="predicted"/>
<protein>
    <submittedName>
        <fullName evidence="1">DNA recombinase</fullName>
    </submittedName>
</protein>
<comment type="caution">
    <text evidence="1">The sequence shown here is derived from an EMBL/GenBank/DDBJ whole genome shotgun (WGS) entry which is preliminary data.</text>
</comment>
<dbReference type="OrthoDB" id="5124088at2"/>
<dbReference type="GO" id="GO:0003677">
    <property type="term" value="F:DNA binding"/>
    <property type="evidence" value="ECO:0007669"/>
    <property type="project" value="InterPro"/>
</dbReference>
<dbReference type="AlphaFoldDB" id="A0A4U0Q3E0"/>
<dbReference type="GO" id="GO:0006259">
    <property type="term" value="P:DNA metabolic process"/>
    <property type="evidence" value="ECO:0007669"/>
    <property type="project" value="InterPro"/>
</dbReference>
<name>A0A4U0Q3E0_9NEIS</name>
<dbReference type="RefSeq" id="WP_136772524.1">
    <property type="nucleotide sequence ID" value="NZ_SUMF01000004.1"/>
</dbReference>
<evidence type="ECO:0000313" key="2">
    <source>
        <dbReference type="Proteomes" id="UP000310016"/>
    </source>
</evidence>
<gene>
    <name evidence="1" type="ORF">FAZ21_06770</name>
</gene>
<dbReference type="NCBIfam" id="TIGR00616">
    <property type="entry name" value="rect"/>
    <property type="match status" value="1"/>
</dbReference>
<evidence type="ECO:0000313" key="1">
    <source>
        <dbReference type="EMBL" id="TJZ75611.1"/>
    </source>
</evidence>
<dbReference type="InterPro" id="IPR004590">
    <property type="entry name" value="ssDNA_annealing_RecT"/>
</dbReference>
<sequence length="320" mass="35299">MSTQLKTFDSVKGIVLSLGEEFARVCSDKSINFNREAGFAVQLLQESSYLLETAYSNPDSLRNAVVNVAALGISLNPAKKQAYLVPRKNKNGVKSICLDISYIGLLHLAQQTGAIYWGKAEIVRERDQFRMTGLDSPPEHAFDPFAVPDDRGQVVGAYVVVKTCDGDYLTHTMPAKKINDIRDRSEAWKSGQKGPWGTDYEEMAKKTVVKQASKYWPHRERLQTAIHHLDTDGGEGVEKDVTYSSGVIPEPKSDEATKALVAGLEEAAKSGVQAFRTAWAALAEQQKADVGLEERNRINRMAKAPQGEVIEGDAREVENE</sequence>
<accession>A0A4U0Q3E0</accession>
<dbReference type="InterPro" id="IPR018330">
    <property type="entry name" value="RecT_fam"/>
</dbReference>